<keyword evidence="6" id="KW-1185">Reference proteome</keyword>
<dbReference type="RefSeq" id="WP_213235683.1">
    <property type="nucleotide sequence ID" value="NZ_JAHBCL010000006.1"/>
</dbReference>
<evidence type="ECO:0000256" key="2">
    <source>
        <dbReference type="ARBA" id="ARBA00005046"/>
    </source>
</evidence>
<dbReference type="CDD" id="cd00886">
    <property type="entry name" value="MogA_MoaB"/>
    <property type="match status" value="1"/>
</dbReference>
<dbReference type="PANTHER" id="PTHR43764:SF1">
    <property type="entry name" value="MOLYBDOPTERIN MOLYBDOTRANSFERASE"/>
    <property type="match status" value="1"/>
</dbReference>
<dbReference type="SUPFAM" id="SSF53218">
    <property type="entry name" value="Molybdenum cofactor biosynthesis proteins"/>
    <property type="match status" value="1"/>
</dbReference>
<dbReference type="EMBL" id="JAHBCL010000006">
    <property type="protein sequence ID" value="MBS7525897.1"/>
    <property type="molecule type" value="Genomic_DNA"/>
</dbReference>
<protein>
    <submittedName>
        <fullName evidence="5">MogA/MoaB family molybdenum cofactor biosynthesis protein</fullName>
    </submittedName>
</protein>
<dbReference type="InterPro" id="IPR001453">
    <property type="entry name" value="MoaB/Mog_dom"/>
</dbReference>
<proteinExistence type="predicted"/>
<evidence type="ECO:0000313" key="6">
    <source>
        <dbReference type="Proteomes" id="UP000746471"/>
    </source>
</evidence>
<name>A0ABS5PLU4_9FIRM</name>
<dbReference type="InterPro" id="IPR051920">
    <property type="entry name" value="MPT_Adenylyltrnsfr/MoaC-Rel"/>
</dbReference>
<sequence>MYTVGIITASDKGARGEREDKSAEVIRAMVVEAGYHVAAYEIVPDEMSALTDCMMKFADELGVNLILTTGGTGFSKRDVTPEATLKVIEREARGIPEAMRQLSLNITPKAMLSRAVAGIRGNTLIVNLPGSPKAVREHLGFIIGPIEHGLEILMGDAAECAEPMKQK</sequence>
<evidence type="ECO:0000313" key="5">
    <source>
        <dbReference type="EMBL" id="MBS7525897.1"/>
    </source>
</evidence>
<organism evidence="5 6">
    <name type="scientific">Fusibacter paucivorans</name>
    <dbReference type="NCBI Taxonomy" id="76009"/>
    <lineage>
        <taxon>Bacteria</taxon>
        <taxon>Bacillati</taxon>
        <taxon>Bacillota</taxon>
        <taxon>Clostridia</taxon>
        <taxon>Eubacteriales</taxon>
        <taxon>Eubacteriales Family XII. Incertae Sedis</taxon>
        <taxon>Fusibacter</taxon>
    </lineage>
</organism>
<comment type="function">
    <text evidence="1">May be involved in the biosynthesis of molybdopterin.</text>
</comment>
<evidence type="ECO:0000256" key="3">
    <source>
        <dbReference type="ARBA" id="ARBA00023150"/>
    </source>
</evidence>
<keyword evidence="3" id="KW-0501">Molybdenum cofactor biosynthesis</keyword>
<dbReference type="InterPro" id="IPR008284">
    <property type="entry name" value="MoCF_biosynth_CS"/>
</dbReference>
<dbReference type="Proteomes" id="UP000746471">
    <property type="component" value="Unassembled WGS sequence"/>
</dbReference>
<reference evidence="5 6" key="1">
    <citation type="submission" date="2021-05" db="EMBL/GenBank/DDBJ databases">
        <title>Fusibacter ferrireducens sp. nov., an anaerobic, sulfur- and Fe-reducing bacterium isolated from the mangrove sediment.</title>
        <authorList>
            <person name="Qiu D."/>
        </authorList>
    </citation>
    <scope>NUCLEOTIDE SEQUENCE [LARGE SCALE GENOMIC DNA]</scope>
    <source>
        <strain evidence="5 6">DSM 12116</strain>
    </source>
</reference>
<dbReference type="PROSITE" id="PS01078">
    <property type="entry name" value="MOCF_BIOSYNTHESIS_1"/>
    <property type="match status" value="1"/>
</dbReference>
<dbReference type="NCBIfam" id="TIGR00177">
    <property type="entry name" value="molyb_syn"/>
    <property type="match status" value="1"/>
</dbReference>
<comment type="caution">
    <text evidence="5">The sequence shown here is derived from an EMBL/GenBank/DDBJ whole genome shotgun (WGS) entry which is preliminary data.</text>
</comment>
<dbReference type="PANTHER" id="PTHR43764">
    <property type="entry name" value="MOLYBDENUM COFACTOR BIOSYNTHESIS"/>
    <property type="match status" value="1"/>
</dbReference>
<dbReference type="SMART" id="SM00852">
    <property type="entry name" value="MoCF_biosynth"/>
    <property type="match status" value="1"/>
</dbReference>
<feature type="domain" description="MoaB/Mog" evidence="4">
    <location>
        <begin position="5"/>
        <end position="149"/>
    </location>
</feature>
<evidence type="ECO:0000256" key="1">
    <source>
        <dbReference type="ARBA" id="ARBA00003487"/>
    </source>
</evidence>
<dbReference type="Pfam" id="PF00994">
    <property type="entry name" value="MoCF_biosynth"/>
    <property type="match status" value="1"/>
</dbReference>
<evidence type="ECO:0000259" key="4">
    <source>
        <dbReference type="SMART" id="SM00852"/>
    </source>
</evidence>
<accession>A0ABS5PLU4</accession>
<dbReference type="Gene3D" id="3.40.980.10">
    <property type="entry name" value="MoaB/Mog-like domain"/>
    <property type="match status" value="1"/>
</dbReference>
<gene>
    <name evidence="5" type="ORF">KHM83_04300</name>
</gene>
<dbReference type="InterPro" id="IPR036425">
    <property type="entry name" value="MoaB/Mog-like_dom_sf"/>
</dbReference>
<comment type="pathway">
    <text evidence="2">Cofactor biosynthesis; molybdopterin biosynthesis.</text>
</comment>